<feature type="transmembrane region" description="Helical" evidence="1">
    <location>
        <begin position="30"/>
        <end position="51"/>
    </location>
</feature>
<dbReference type="GO" id="GO:0061503">
    <property type="term" value="F:tRNA threonylcarbamoyladenosine dehydratase"/>
    <property type="evidence" value="ECO:0007669"/>
    <property type="project" value="TreeGrafter"/>
</dbReference>
<keyword evidence="1" id="KW-1133">Transmembrane helix</keyword>
<dbReference type="SUPFAM" id="SSF69572">
    <property type="entry name" value="Activating enzymes of the ubiquitin-like proteins"/>
    <property type="match status" value="1"/>
</dbReference>
<dbReference type="EMBL" id="BARS01006995">
    <property type="protein sequence ID" value="GAF76732.1"/>
    <property type="molecule type" value="Genomic_DNA"/>
</dbReference>
<dbReference type="PANTHER" id="PTHR43267">
    <property type="entry name" value="TRNA THREONYLCARBAMOYLADENOSINE DEHYDRATASE"/>
    <property type="match status" value="1"/>
</dbReference>
<feature type="domain" description="THIF-type NAD/FAD binding fold" evidence="2">
    <location>
        <begin position="13"/>
        <end position="123"/>
    </location>
</feature>
<name>X0SLH1_9ZZZZ</name>
<protein>
    <recommendedName>
        <fullName evidence="2">THIF-type NAD/FAD binding fold domain-containing protein</fullName>
    </recommendedName>
</protein>
<keyword evidence="1" id="KW-0812">Transmembrane</keyword>
<dbReference type="GO" id="GO:0061504">
    <property type="term" value="P:cyclic threonylcarbamoyladenosine biosynthetic process"/>
    <property type="evidence" value="ECO:0007669"/>
    <property type="project" value="TreeGrafter"/>
</dbReference>
<accession>X0SLH1</accession>
<proteinExistence type="predicted"/>
<evidence type="ECO:0000259" key="2">
    <source>
        <dbReference type="Pfam" id="PF00899"/>
    </source>
</evidence>
<dbReference type="InterPro" id="IPR045886">
    <property type="entry name" value="ThiF/MoeB/HesA"/>
</dbReference>
<keyword evidence="1" id="KW-0472">Membrane</keyword>
<organism evidence="3">
    <name type="scientific">marine sediment metagenome</name>
    <dbReference type="NCBI Taxonomy" id="412755"/>
    <lineage>
        <taxon>unclassified sequences</taxon>
        <taxon>metagenomes</taxon>
        <taxon>ecological metagenomes</taxon>
    </lineage>
</organism>
<dbReference type="InterPro" id="IPR000594">
    <property type="entry name" value="ThiF_NAD_FAD-bd"/>
</dbReference>
<dbReference type="GO" id="GO:0008641">
    <property type="term" value="F:ubiquitin-like modifier activating enzyme activity"/>
    <property type="evidence" value="ECO:0007669"/>
    <property type="project" value="InterPro"/>
</dbReference>
<evidence type="ECO:0000313" key="3">
    <source>
        <dbReference type="EMBL" id="GAF76732.1"/>
    </source>
</evidence>
<dbReference type="InterPro" id="IPR035985">
    <property type="entry name" value="Ubiquitin-activating_enz"/>
</dbReference>
<dbReference type="PANTHER" id="PTHR43267:SF1">
    <property type="entry name" value="TRNA THREONYLCARBAMOYLADENOSINE DEHYDRATASE"/>
    <property type="match status" value="1"/>
</dbReference>
<evidence type="ECO:0000256" key="1">
    <source>
        <dbReference type="SAM" id="Phobius"/>
    </source>
</evidence>
<dbReference type="AlphaFoldDB" id="X0SLH1"/>
<comment type="caution">
    <text evidence="3">The sequence shown here is derived from an EMBL/GenBank/DDBJ whole genome shotgun (WGS) entry which is preliminary data.</text>
</comment>
<gene>
    <name evidence="3" type="ORF">S01H1_13548</name>
</gene>
<reference evidence="3" key="1">
    <citation type="journal article" date="2014" name="Front. Microbiol.">
        <title>High frequency of phylogenetically diverse reductive dehalogenase-homologous genes in deep subseafloor sedimentary metagenomes.</title>
        <authorList>
            <person name="Kawai M."/>
            <person name="Futagami T."/>
            <person name="Toyoda A."/>
            <person name="Takaki Y."/>
            <person name="Nishi S."/>
            <person name="Hori S."/>
            <person name="Arai W."/>
            <person name="Tsubouchi T."/>
            <person name="Morono Y."/>
            <person name="Uchiyama I."/>
            <person name="Ito T."/>
            <person name="Fujiyama A."/>
            <person name="Inagaki F."/>
            <person name="Takami H."/>
        </authorList>
    </citation>
    <scope>NUCLEOTIDE SEQUENCE</scope>
    <source>
        <strain evidence="3">Expedition CK06-06</strain>
    </source>
</reference>
<dbReference type="Pfam" id="PF00899">
    <property type="entry name" value="ThiF"/>
    <property type="match status" value="1"/>
</dbReference>
<sequence length="123" mass="13673">MTLSDLEKKRYLRQLTVQGWDQEKLKSAKVLIMGLGGLGSASALYLTAAGVGNLRLCDGDRVERSDLNRQILYFEESVGKFKVDEAKKRLTSLNPHIEIATVKEFIDSQNAGELTRGCDLIVD</sequence>
<feature type="non-terminal residue" evidence="3">
    <location>
        <position position="123"/>
    </location>
</feature>
<dbReference type="Gene3D" id="3.40.50.720">
    <property type="entry name" value="NAD(P)-binding Rossmann-like Domain"/>
    <property type="match status" value="1"/>
</dbReference>